<organism evidence="1 2">
    <name type="scientific">Mycobacterium tuberculosis</name>
    <dbReference type="NCBI Taxonomy" id="1773"/>
    <lineage>
        <taxon>Bacteria</taxon>
        <taxon>Bacillati</taxon>
        <taxon>Actinomycetota</taxon>
        <taxon>Actinomycetes</taxon>
        <taxon>Mycobacteriales</taxon>
        <taxon>Mycobacteriaceae</taxon>
        <taxon>Mycobacterium</taxon>
        <taxon>Mycobacterium tuberculosis complex</taxon>
    </lineage>
</organism>
<gene>
    <name evidence="1" type="ORF">ERS007661_02659</name>
</gene>
<evidence type="ECO:0000313" key="2">
    <source>
        <dbReference type="Proteomes" id="UP000039217"/>
    </source>
</evidence>
<accession>A0A655FK29</accession>
<evidence type="ECO:0000313" key="1">
    <source>
        <dbReference type="EMBL" id="CNV54568.1"/>
    </source>
</evidence>
<reference evidence="1 2" key="1">
    <citation type="submission" date="2015-03" db="EMBL/GenBank/DDBJ databases">
        <authorList>
            <consortium name="Pathogen Informatics"/>
        </authorList>
    </citation>
    <scope>NUCLEOTIDE SEQUENCE [LARGE SCALE GENOMIC DNA]</scope>
    <source>
        <strain evidence="1 2">D00501624</strain>
    </source>
</reference>
<dbReference type="Proteomes" id="UP000039217">
    <property type="component" value="Unassembled WGS sequence"/>
</dbReference>
<dbReference type="AlphaFoldDB" id="A0A655FK29"/>
<protein>
    <submittedName>
        <fullName evidence="1">Uncharacterized protein</fullName>
    </submittedName>
</protein>
<sequence>MTSACNASPAIIERVGVPIALNTAKSRSRSRAERYTTEPTISTATIHSKTATIEIEFTATFNGRTKSLTAPTRSKVW</sequence>
<name>A0A655FK29_MYCTX</name>
<dbReference type="EMBL" id="CQQC01000982">
    <property type="protein sequence ID" value="CNV54568.1"/>
    <property type="molecule type" value="Genomic_DNA"/>
</dbReference>
<proteinExistence type="predicted"/>